<dbReference type="EMBL" id="JAAXPE010000017">
    <property type="protein sequence ID" value="NKY87320.1"/>
    <property type="molecule type" value="Genomic_DNA"/>
</dbReference>
<feature type="region of interest" description="Disordered" evidence="1">
    <location>
        <begin position="63"/>
        <end position="105"/>
    </location>
</feature>
<name>A0A7X6RIN9_9NOCA</name>
<gene>
    <name evidence="2" type="ORF">HGA07_16985</name>
</gene>
<dbReference type="Pfam" id="PF11387">
    <property type="entry name" value="DUF2795"/>
    <property type="match status" value="1"/>
</dbReference>
<reference evidence="2 3" key="1">
    <citation type="submission" date="2020-04" db="EMBL/GenBank/DDBJ databases">
        <title>MicrobeNet Type strains.</title>
        <authorList>
            <person name="Nicholson A.C."/>
        </authorList>
    </citation>
    <scope>NUCLEOTIDE SEQUENCE [LARGE SCALE GENOMIC DNA]</scope>
    <source>
        <strain evidence="2 3">DSM 44445</strain>
    </source>
</reference>
<accession>A0A7X6RIN9</accession>
<comment type="caution">
    <text evidence="2">The sequence shown here is derived from an EMBL/GenBank/DDBJ whole genome shotgun (WGS) entry which is preliminary data.</text>
</comment>
<dbReference type="InterPro" id="IPR021527">
    <property type="entry name" value="DUF2795"/>
</dbReference>
<proteinExistence type="predicted"/>
<dbReference type="Proteomes" id="UP000523447">
    <property type="component" value="Unassembled WGS sequence"/>
</dbReference>
<sequence length="105" mass="11393">MVATDADRVRQALSAADFPADKDDLVQSATRAHADRDTVRALEAIPPETYANVGEVLQSVNLDPQRSPADRAAQRRTHTHPGLAEQEKDVPVNPIVDELGENRGS</sequence>
<evidence type="ECO:0000313" key="3">
    <source>
        <dbReference type="Proteomes" id="UP000523447"/>
    </source>
</evidence>
<evidence type="ECO:0000313" key="2">
    <source>
        <dbReference type="EMBL" id="NKY87320.1"/>
    </source>
</evidence>
<evidence type="ECO:0000256" key="1">
    <source>
        <dbReference type="SAM" id="MobiDB-lite"/>
    </source>
</evidence>
<dbReference type="AlphaFoldDB" id="A0A7X6RIN9"/>
<protein>
    <submittedName>
        <fullName evidence="2">DUF2795 domain-containing protein</fullName>
    </submittedName>
</protein>
<dbReference type="RefSeq" id="WP_040718832.1">
    <property type="nucleotide sequence ID" value="NZ_CAWPHS010000009.1"/>
</dbReference>
<keyword evidence="3" id="KW-1185">Reference proteome</keyword>
<organism evidence="2 3">
    <name type="scientific">Nocardia veterana</name>
    <dbReference type="NCBI Taxonomy" id="132249"/>
    <lineage>
        <taxon>Bacteria</taxon>
        <taxon>Bacillati</taxon>
        <taxon>Actinomycetota</taxon>
        <taxon>Actinomycetes</taxon>
        <taxon>Mycobacteriales</taxon>
        <taxon>Nocardiaceae</taxon>
        <taxon>Nocardia</taxon>
    </lineage>
</organism>